<dbReference type="PANTHER" id="PTHR22589">
    <property type="entry name" value="CARNITINE O-ACYLTRANSFERASE"/>
    <property type="match status" value="1"/>
</dbReference>
<reference evidence="6" key="1">
    <citation type="submission" date="2015-11" db="EMBL/GenBank/DDBJ databases">
        <title>De novo transcriptome assembly of four potential Pierce s Disease insect vectors from Arizona vineyards.</title>
        <authorList>
            <person name="Tassone E.E."/>
        </authorList>
    </citation>
    <scope>NUCLEOTIDE SEQUENCE</scope>
</reference>
<accession>A0A1B6LJM2</accession>
<gene>
    <name evidence="6" type="ORF">g.12279</name>
</gene>
<evidence type="ECO:0000256" key="1">
    <source>
        <dbReference type="ARBA" id="ARBA00005232"/>
    </source>
</evidence>
<dbReference type="SUPFAM" id="SSF52777">
    <property type="entry name" value="CoA-dependent acyltransferases"/>
    <property type="match status" value="2"/>
</dbReference>
<comment type="similarity">
    <text evidence="1">Belongs to the carnitine/choline acetyltransferase family.</text>
</comment>
<dbReference type="Gene3D" id="3.30.559.10">
    <property type="entry name" value="Chloramphenicol acetyltransferase-like domain"/>
    <property type="match status" value="1"/>
</dbReference>
<keyword evidence="3" id="KW-0012">Acyltransferase</keyword>
<dbReference type="EMBL" id="GEBQ01016075">
    <property type="protein sequence ID" value="JAT23902.1"/>
    <property type="molecule type" value="Transcribed_RNA"/>
</dbReference>
<evidence type="ECO:0000256" key="3">
    <source>
        <dbReference type="ARBA" id="ARBA00023315"/>
    </source>
</evidence>
<organism evidence="6">
    <name type="scientific">Graphocephala atropunctata</name>
    <dbReference type="NCBI Taxonomy" id="36148"/>
    <lineage>
        <taxon>Eukaryota</taxon>
        <taxon>Metazoa</taxon>
        <taxon>Ecdysozoa</taxon>
        <taxon>Arthropoda</taxon>
        <taxon>Hexapoda</taxon>
        <taxon>Insecta</taxon>
        <taxon>Pterygota</taxon>
        <taxon>Neoptera</taxon>
        <taxon>Paraneoptera</taxon>
        <taxon>Hemiptera</taxon>
        <taxon>Auchenorrhyncha</taxon>
        <taxon>Membracoidea</taxon>
        <taxon>Cicadellidae</taxon>
        <taxon>Cicadellinae</taxon>
        <taxon>Cicadellini</taxon>
        <taxon>Graphocephala</taxon>
    </lineage>
</organism>
<dbReference type="InterPro" id="IPR042231">
    <property type="entry name" value="Cho/carn_acyl_trans_2"/>
</dbReference>
<feature type="domain" description="Choline/carnitine acyltransferase" evidence="5">
    <location>
        <begin position="32"/>
        <end position="603"/>
    </location>
</feature>
<evidence type="ECO:0000256" key="4">
    <source>
        <dbReference type="PIRSR" id="PIRSR600542-1"/>
    </source>
</evidence>
<dbReference type="InterPro" id="IPR039551">
    <property type="entry name" value="Cho/carn_acyl_trans"/>
</dbReference>
<proteinExistence type="inferred from homology"/>
<evidence type="ECO:0000313" key="6">
    <source>
        <dbReference type="EMBL" id="JAT23902.1"/>
    </source>
</evidence>
<dbReference type="Gene3D" id="3.30.559.70">
    <property type="entry name" value="Choline/Carnitine o-acyltransferase, domain 2"/>
    <property type="match status" value="1"/>
</dbReference>
<dbReference type="Pfam" id="PF00755">
    <property type="entry name" value="Carn_acyltransf"/>
    <property type="match status" value="1"/>
</dbReference>
<protein>
    <recommendedName>
        <fullName evidence="5">Choline/carnitine acyltransferase domain-containing protein</fullName>
    </recommendedName>
</protein>
<dbReference type="AlphaFoldDB" id="A0A1B6LJM2"/>
<dbReference type="GO" id="GO:0008458">
    <property type="term" value="F:carnitine O-octanoyltransferase activity"/>
    <property type="evidence" value="ECO:0007669"/>
    <property type="project" value="TreeGrafter"/>
</dbReference>
<sequence>MRASMSSQQQQFITDTKDSIRTFDYDDNLPDLPLPSLEFTIKCYLESVKPFAENYKEYQETKKIAQDFLSGEGLLLHSKLKQHAATHRNWVEKWWEDYAYLTLREPLIPHYNMVGPHPTLPGYPYGPGEQIRLASAYCHQMAKLWQLLREERLRPAVTATKQPLSMDQFRRIYNCSVTPGPAKDTIHEYFKTEREGSCSSQVVVLSRGHMFVVEAVRQDGQLLTQSEWEHQLTVVQQRAALHRGLDVPRLSCDHRSTWAQNRQHLRELAPENAAMLAIVDSAMFVLCLDDTCPTSSAAVSHQLLCGGDYRCRWPDHASNVIFFSNGLSGGLCVHSAFDGIVSGTATLFAYSGVSELARNWISSPISPNLSEPNHLKFVLDPFIQSEIERMKIAQEVEKRKFAMCTEEFNSFGKRRIQRLKIHPDSFIQMALQLAYFRLHSRFAPCYETATTRTFYRGRTETVRSCTEECVLWVRSMVDQQENDQVRAKLLLIAIDKHNQLMAKARNNGGCDRHLFGLYCVAMENSLPVPQLYLDPLYTKSGGGGNFILSTSLLGYSPTAGGVSPMCLHGYGVFYSIMPESLMFTISVGRDSSESSSNKLFQSLCSSLVDMVSLLETHIPSKL</sequence>
<keyword evidence="2" id="KW-0808">Transferase</keyword>
<dbReference type="PANTHER" id="PTHR22589:SF67">
    <property type="entry name" value="PEROXISOMAL CARNITINE O-OCTANOYLTRANSFERASE"/>
    <property type="match status" value="1"/>
</dbReference>
<dbReference type="InterPro" id="IPR000542">
    <property type="entry name" value="Carn_acyl_trans"/>
</dbReference>
<name>A0A1B6LJM2_9HEMI</name>
<feature type="active site" description="Proton acceptor" evidence="4">
    <location>
        <position position="334"/>
    </location>
</feature>
<dbReference type="GO" id="GO:0005777">
    <property type="term" value="C:peroxisome"/>
    <property type="evidence" value="ECO:0007669"/>
    <property type="project" value="TreeGrafter"/>
</dbReference>
<evidence type="ECO:0000256" key="2">
    <source>
        <dbReference type="ARBA" id="ARBA00022679"/>
    </source>
</evidence>
<dbReference type="InterPro" id="IPR023213">
    <property type="entry name" value="CAT-like_dom_sf"/>
</dbReference>
<evidence type="ECO:0000259" key="5">
    <source>
        <dbReference type="Pfam" id="PF00755"/>
    </source>
</evidence>